<dbReference type="PROSITE" id="PS51371">
    <property type="entry name" value="CBS"/>
    <property type="match status" value="3"/>
</dbReference>
<evidence type="ECO:0000256" key="1">
    <source>
        <dbReference type="ARBA" id="ARBA00023122"/>
    </source>
</evidence>
<evidence type="ECO:0000313" key="4">
    <source>
        <dbReference type="EMBL" id="KKR71483.1"/>
    </source>
</evidence>
<dbReference type="InterPro" id="IPR000644">
    <property type="entry name" value="CBS_dom"/>
</dbReference>
<dbReference type="SUPFAM" id="SSF54631">
    <property type="entry name" value="CBS-domain pair"/>
    <property type="match status" value="1"/>
</dbReference>
<gene>
    <name evidence="4" type="ORF">UU14_C0027G0022</name>
</gene>
<evidence type="ECO:0000313" key="5">
    <source>
        <dbReference type="Proteomes" id="UP000034664"/>
    </source>
</evidence>
<dbReference type="Pfam" id="PF00571">
    <property type="entry name" value="CBS"/>
    <property type="match status" value="4"/>
</dbReference>
<dbReference type="SMART" id="SM00116">
    <property type="entry name" value="CBS"/>
    <property type="match status" value="4"/>
</dbReference>
<feature type="domain" description="CBS" evidence="3">
    <location>
        <begin position="71"/>
        <end position="128"/>
    </location>
</feature>
<keyword evidence="1 2" id="KW-0129">CBS domain</keyword>
<organism evidence="4 5">
    <name type="scientific">Candidatus Roizmanbacteria bacterium GW2011_GWB1_40_7</name>
    <dbReference type="NCBI Taxonomy" id="1618482"/>
    <lineage>
        <taxon>Bacteria</taxon>
        <taxon>Candidatus Roizmaniibacteriota</taxon>
    </lineage>
</organism>
<dbReference type="PANTHER" id="PTHR43080">
    <property type="entry name" value="CBS DOMAIN-CONTAINING PROTEIN CBSX3, MITOCHONDRIAL"/>
    <property type="match status" value="1"/>
</dbReference>
<accession>A0A0G0T337</accession>
<dbReference type="EMBL" id="LBZM01000027">
    <property type="protein sequence ID" value="KKR71483.1"/>
    <property type="molecule type" value="Genomic_DNA"/>
</dbReference>
<protein>
    <recommendedName>
        <fullName evidence="3">CBS domain-containing protein</fullName>
    </recommendedName>
</protein>
<sequence length="364" mass="41348">MSTIKAADILKTDNILRVDSSATLKEALALLTRSHDAVFVFDKTNKFLGIISPYYVIFKSKFPPDTKLGNCLYVPPKITPDTTIWDIAKLMVESKVYYLPVLENNVFKGIVTLNRILKALLTTKSLREALEIKTPDRLITIKERATLSDAYQVMKDKQVSRLPLVNETGRLVGIVTRFDIQQAFAKPQQKPRWLSRIGDKESKTHHPITKYSKKLAATLPYQTTGRAIVEKMVQENVGSVILINADYKPVDIVSSHDILKAISSIRPKGELNVTIDAPDLFVHHSQLTMLLNQYMKKFSKRYTIRSLGCHVKLQKNAAGDIRQYTFQLTAQNTNQNFMSKDTNFDWKKGARGALEKLEHQLRKS</sequence>
<feature type="domain" description="CBS" evidence="3">
    <location>
        <begin position="133"/>
        <end position="190"/>
    </location>
</feature>
<dbReference type="AlphaFoldDB" id="A0A0G0T337"/>
<dbReference type="Gene3D" id="3.10.580.10">
    <property type="entry name" value="CBS-domain"/>
    <property type="match status" value="2"/>
</dbReference>
<dbReference type="CDD" id="cd02205">
    <property type="entry name" value="CBS_pair_SF"/>
    <property type="match status" value="2"/>
</dbReference>
<dbReference type="PANTHER" id="PTHR43080:SF2">
    <property type="entry name" value="CBS DOMAIN-CONTAINING PROTEIN"/>
    <property type="match status" value="1"/>
</dbReference>
<comment type="caution">
    <text evidence="4">The sequence shown here is derived from an EMBL/GenBank/DDBJ whole genome shotgun (WGS) entry which is preliminary data.</text>
</comment>
<feature type="domain" description="CBS" evidence="3">
    <location>
        <begin position="211"/>
        <end position="271"/>
    </location>
</feature>
<evidence type="ECO:0000259" key="3">
    <source>
        <dbReference type="PROSITE" id="PS51371"/>
    </source>
</evidence>
<dbReference type="InterPro" id="IPR051257">
    <property type="entry name" value="Diverse_CBS-Domain"/>
</dbReference>
<dbReference type="InterPro" id="IPR046342">
    <property type="entry name" value="CBS_dom_sf"/>
</dbReference>
<name>A0A0G0T337_9BACT</name>
<evidence type="ECO:0000256" key="2">
    <source>
        <dbReference type="PROSITE-ProRule" id="PRU00703"/>
    </source>
</evidence>
<reference evidence="4 5" key="1">
    <citation type="journal article" date="2015" name="Nature">
        <title>rRNA introns, odd ribosomes, and small enigmatic genomes across a large radiation of phyla.</title>
        <authorList>
            <person name="Brown C.T."/>
            <person name="Hug L.A."/>
            <person name="Thomas B.C."/>
            <person name="Sharon I."/>
            <person name="Castelle C.J."/>
            <person name="Singh A."/>
            <person name="Wilkins M.J."/>
            <person name="Williams K.H."/>
            <person name="Banfield J.F."/>
        </authorList>
    </citation>
    <scope>NUCLEOTIDE SEQUENCE [LARGE SCALE GENOMIC DNA]</scope>
</reference>
<proteinExistence type="predicted"/>
<dbReference type="Proteomes" id="UP000034664">
    <property type="component" value="Unassembled WGS sequence"/>
</dbReference>